<dbReference type="PROSITE" id="PS50122">
    <property type="entry name" value="CHEB"/>
    <property type="match status" value="1"/>
</dbReference>
<dbReference type="SUPFAM" id="SSF53335">
    <property type="entry name" value="S-adenosyl-L-methionine-dependent methyltransferases"/>
    <property type="match status" value="1"/>
</dbReference>
<dbReference type="NCBIfam" id="TIGR00229">
    <property type="entry name" value="sensory_box"/>
    <property type="match status" value="1"/>
</dbReference>
<dbReference type="Gene3D" id="3.30.565.10">
    <property type="entry name" value="Histidine kinase-like ATPase, C-terminal domain"/>
    <property type="match status" value="1"/>
</dbReference>
<dbReference type="Gene3D" id="1.10.155.10">
    <property type="entry name" value="Chemotaxis receptor methyltransferase CheR, N-terminal domain"/>
    <property type="match status" value="1"/>
</dbReference>
<evidence type="ECO:0000313" key="22">
    <source>
        <dbReference type="EMBL" id="MWC42286.1"/>
    </source>
</evidence>
<dbReference type="GO" id="GO:0005524">
    <property type="term" value="F:ATP binding"/>
    <property type="evidence" value="ECO:0007669"/>
    <property type="project" value="UniProtKB-KW"/>
</dbReference>
<evidence type="ECO:0000259" key="21">
    <source>
        <dbReference type="PROSITE" id="PS50123"/>
    </source>
</evidence>
<keyword evidence="10" id="KW-0949">S-adenosyl-L-methionine</keyword>
<dbReference type="SUPFAM" id="SSF55785">
    <property type="entry name" value="PYP-like sensor domain (PAS domain)"/>
    <property type="match status" value="3"/>
</dbReference>
<evidence type="ECO:0000256" key="7">
    <source>
        <dbReference type="ARBA" id="ARBA00022630"/>
    </source>
</evidence>
<proteinExistence type="predicted"/>
<keyword evidence="13" id="KW-0067">ATP-binding</keyword>
<dbReference type="InterPro" id="IPR022642">
    <property type="entry name" value="CheR_C"/>
</dbReference>
<evidence type="ECO:0000256" key="10">
    <source>
        <dbReference type="ARBA" id="ARBA00022691"/>
    </source>
</evidence>
<keyword evidence="12" id="KW-0418">Kinase</keyword>
<dbReference type="InterPro" id="IPR036804">
    <property type="entry name" value="CheR_N_sf"/>
</dbReference>
<keyword evidence="4" id="KW-0597">Phosphoprotein</keyword>
<dbReference type="InterPro" id="IPR000014">
    <property type="entry name" value="PAS"/>
</dbReference>
<dbReference type="SMART" id="SM00091">
    <property type="entry name" value="PAS"/>
    <property type="match status" value="3"/>
</dbReference>
<dbReference type="PANTHER" id="PTHR24422">
    <property type="entry name" value="CHEMOTAXIS PROTEIN METHYLTRANSFERASE"/>
    <property type="match status" value="1"/>
</dbReference>
<name>A0A6N8LP68_9SPHN</name>
<dbReference type="SMART" id="SM00911">
    <property type="entry name" value="HWE_HK"/>
    <property type="match status" value="1"/>
</dbReference>
<evidence type="ECO:0000256" key="16">
    <source>
        <dbReference type="PROSITE-ProRule" id="PRU00050"/>
    </source>
</evidence>
<feature type="domain" description="PAC" evidence="19">
    <location>
        <begin position="955"/>
        <end position="1007"/>
    </location>
</feature>
<keyword evidence="9" id="KW-0808">Transferase</keyword>
<evidence type="ECO:0000256" key="8">
    <source>
        <dbReference type="ARBA" id="ARBA00022643"/>
    </source>
</evidence>
<evidence type="ECO:0000256" key="4">
    <source>
        <dbReference type="ARBA" id="ARBA00022553"/>
    </source>
</evidence>
<keyword evidence="3" id="KW-0600">Photoreceptor protein</keyword>
<dbReference type="InterPro" id="IPR000673">
    <property type="entry name" value="Sig_transdc_resp-reg_Me-estase"/>
</dbReference>
<keyword evidence="5" id="KW-0489">Methyltransferase</keyword>
<dbReference type="InterPro" id="IPR000700">
    <property type="entry name" value="PAS-assoc_C"/>
</dbReference>
<dbReference type="InterPro" id="IPR000780">
    <property type="entry name" value="CheR_MeTrfase"/>
</dbReference>
<dbReference type="InterPro" id="IPR013655">
    <property type="entry name" value="PAS_fold_3"/>
</dbReference>
<dbReference type="SUPFAM" id="SSF52738">
    <property type="entry name" value="Methylesterase CheB, C-terminal domain"/>
    <property type="match status" value="1"/>
</dbReference>
<dbReference type="InterPro" id="IPR022641">
    <property type="entry name" value="CheR_N"/>
</dbReference>
<dbReference type="CDD" id="cd00130">
    <property type="entry name" value="PAS"/>
    <property type="match status" value="1"/>
</dbReference>
<dbReference type="InterPro" id="IPR001610">
    <property type="entry name" value="PAC"/>
</dbReference>
<evidence type="ECO:0000256" key="5">
    <source>
        <dbReference type="ARBA" id="ARBA00022603"/>
    </source>
</evidence>
<keyword evidence="15" id="KW-0675">Receptor</keyword>
<evidence type="ECO:0000256" key="9">
    <source>
        <dbReference type="ARBA" id="ARBA00022679"/>
    </source>
</evidence>
<gene>
    <name evidence="22" type="ORF">GQR91_01240</name>
</gene>
<keyword evidence="7" id="KW-0285">Flavoprotein</keyword>
<feature type="domain" description="CheR-type methyltransferase" evidence="21">
    <location>
        <begin position="256"/>
        <end position="516"/>
    </location>
</feature>
<evidence type="ECO:0000256" key="17">
    <source>
        <dbReference type="SAM" id="Coils"/>
    </source>
</evidence>
<evidence type="ECO:0000256" key="14">
    <source>
        <dbReference type="ARBA" id="ARBA00022991"/>
    </source>
</evidence>
<dbReference type="PROSITE" id="PS50112">
    <property type="entry name" value="PAS"/>
    <property type="match status" value="1"/>
</dbReference>
<dbReference type="CDD" id="cd02440">
    <property type="entry name" value="AdoMet_MTases"/>
    <property type="match status" value="1"/>
</dbReference>
<dbReference type="Pfam" id="PF08447">
    <property type="entry name" value="PAS_3"/>
    <property type="match status" value="2"/>
</dbReference>
<keyword evidence="8" id="KW-0288">FMN</keyword>
<dbReference type="Gene3D" id="3.40.50.180">
    <property type="entry name" value="Methylesterase CheB, C-terminal domain"/>
    <property type="match status" value="1"/>
</dbReference>
<dbReference type="Gene3D" id="2.10.70.100">
    <property type="match status" value="1"/>
</dbReference>
<protein>
    <submittedName>
        <fullName evidence="22">PAS domain-containing protein</fullName>
    </submittedName>
</protein>
<evidence type="ECO:0000256" key="12">
    <source>
        <dbReference type="ARBA" id="ARBA00022777"/>
    </source>
</evidence>
<accession>A0A6N8LP68</accession>
<comment type="catalytic activity">
    <reaction evidence="2">
        <text>L-glutamyl-[protein] + S-adenosyl-L-methionine = [protein]-L-glutamate 5-O-methyl ester + S-adenosyl-L-homocysteine</text>
        <dbReference type="Rhea" id="RHEA:24452"/>
        <dbReference type="Rhea" id="RHEA-COMP:10208"/>
        <dbReference type="Rhea" id="RHEA-COMP:10311"/>
        <dbReference type="ChEBI" id="CHEBI:29973"/>
        <dbReference type="ChEBI" id="CHEBI:57856"/>
        <dbReference type="ChEBI" id="CHEBI:59789"/>
        <dbReference type="ChEBI" id="CHEBI:82795"/>
        <dbReference type="EC" id="2.1.1.80"/>
    </reaction>
</comment>
<evidence type="ECO:0000256" key="13">
    <source>
        <dbReference type="ARBA" id="ARBA00022840"/>
    </source>
</evidence>
<dbReference type="EMBL" id="WSUT01000001">
    <property type="protein sequence ID" value="MWC42286.1"/>
    <property type="molecule type" value="Genomic_DNA"/>
</dbReference>
<keyword evidence="11" id="KW-0547">Nucleotide-binding</keyword>
<dbReference type="GO" id="GO:0005737">
    <property type="term" value="C:cytoplasm"/>
    <property type="evidence" value="ECO:0007669"/>
    <property type="project" value="InterPro"/>
</dbReference>
<dbReference type="GO" id="GO:0009881">
    <property type="term" value="F:photoreceptor activity"/>
    <property type="evidence" value="ECO:0007669"/>
    <property type="project" value="UniProtKB-KW"/>
</dbReference>
<evidence type="ECO:0000259" key="19">
    <source>
        <dbReference type="PROSITE" id="PS50113"/>
    </source>
</evidence>
<evidence type="ECO:0000256" key="3">
    <source>
        <dbReference type="ARBA" id="ARBA00022543"/>
    </source>
</evidence>
<dbReference type="SUPFAM" id="SSF47757">
    <property type="entry name" value="Chemotaxis receptor methyltransferase CheR, N-terminal domain"/>
    <property type="match status" value="1"/>
</dbReference>
<evidence type="ECO:0000313" key="23">
    <source>
        <dbReference type="Proteomes" id="UP000436801"/>
    </source>
</evidence>
<reference evidence="22 23" key="1">
    <citation type="submission" date="2019-12" db="EMBL/GenBank/DDBJ databases">
        <authorList>
            <person name="Zheng J."/>
        </authorList>
    </citation>
    <scope>NUCLEOTIDE SEQUENCE [LARGE SCALE GENOMIC DNA]</scope>
    <source>
        <strain evidence="22 23">DSM 27347</strain>
    </source>
</reference>
<dbReference type="GO" id="GO:0008984">
    <property type="term" value="F:protein-glutamate methylesterase activity"/>
    <property type="evidence" value="ECO:0007669"/>
    <property type="project" value="InterPro"/>
</dbReference>
<dbReference type="InterPro" id="IPR029063">
    <property type="entry name" value="SAM-dependent_MTases_sf"/>
</dbReference>
<dbReference type="GO" id="GO:0004673">
    <property type="term" value="F:protein histidine kinase activity"/>
    <property type="evidence" value="ECO:0007669"/>
    <property type="project" value="UniProtKB-EC"/>
</dbReference>
<dbReference type="InterPro" id="IPR035909">
    <property type="entry name" value="CheB_C"/>
</dbReference>
<keyword evidence="14" id="KW-0157">Chromophore</keyword>
<dbReference type="Pfam" id="PF13596">
    <property type="entry name" value="PAS_10"/>
    <property type="match status" value="1"/>
</dbReference>
<keyword evidence="17" id="KW-0175">Coiled coil</keyword>
<organism evidence="22 23">
    <name type="scientific">Sphingomonas carotinifaciens</name>
    <dbReference type="NCBI Taxonomy" id="1166323"/>
    <lineage>
        <taxon>Bacteria</taxon>
        <taxon>Pseudomonadati</taxon>
        <taxon>Pseudomonadota</taxon>
        <taxon>Alphaproteobacteria</taxon>
        <taxon>Sphingomonadales</taxon>
        <taxon>Sphingomonadaceae</taxon>
        <taxon>Sphingomonas</taxon>
    </lineage>
</organism>
<feature type="domain" description="PAS" evidence="18">
    <location>
        <begin position="1008"/>
        <end position="1080"/>
    </location>
</feature>
<feature type="domain" description="PAC" evidence="19">
    <location>
        <begin position="1083"/>
        <end position="1135"/>
    </location>
</feature>
<dbReference type="InterPro" id="IPR050903">
    <property type="entry name" value="Bact_Chemotaxis_MeTrfase"/>
</dbReference>
<dbReference type="InterPro" id="IPR035965">
    <property type="entry name" value="PAS-like_dom_sf"/>
</dbReference>
<evidence type="ECO:0000259" key="20">
    <source>
        <dbReference type="PROSITE" id="PS50122"/>
    </source>
</evidence>
<dbReference type="Proteomes" id="UP000436801">
    <property type="component" value="Unassembled WGS sequence"/>
</dbReference>
<evidence type="ECO:0000259" key="18">
    <source>
        <dbReference type="PROSITE" id="PS50112"/>
    </source>
</evidence>
<feature type="coiled-coil region" evidence="17">
    <location>
        <begin position="682"/>
        <end position="751"/>
    </location>
</feature>
<evidence type="ECO:0000256" key="15">
    <source>
        <dbReference type="ARBA" id="ARBA00023170"/>
    </source>
</evidence>
<dbReference type="Gene3D" id="3.40.50.150">
    <property type="entry name" value="Vaccinia Virus protein VP39"/>
    <property type="match status" value="1"/>
</dbReference>
<dbReference type="Pfam" id="PF07536">
    <property type="entry name" value="HWE_HK"/>
    <property type="match status" value="1"/>
</dbReference>
<evidence type="ECO:0000256" key="11">
    <source>
        <dbReference type="ARBA" id="ARBA00022741"/>
    </source>
</evidence>
<dbReference type="GO" id="GO:0032259">
    <property type="term" value="P:methylation"/>
    <property type="evidence" value="ECO:0007669"/>
    <property type="project" value="UniProtKB-KW"/>
</dbReference>
<feature type="domain" description="CheB-type methylesterase" evidence="20">
    <location>
        <begin position="44"/>
        <end position="196"/>
    </location>
</feature>
<dbReference type="Pfam" id="PF01739">
    <property type="entry name" value="CheR"/>
    <property type="match status" value="1"/>
</dbReference>
<sequence length="1338" mass="148586">MRRVGRNIAAMPPRCATRRWPRSVWAARRTHRMSDPMARDMQDGGTPSAIVGIGVGTASLASLQALFGGIAGSAAGEAAYLVAVRQQDGSDVAVVVEALRAAAPLPVALARDGERIAPGHVYVGGHDDVVTIADGHLAVRVASEPVEHRGTIDTMLISLAEQVHERGIAVILSGLGTDGSAGVTATKKCGGLSIAEWMDDGDAPTVDGGGPYGVTDIRVPAAEMAGQIERYIANLAAPGAEESEQAPGDDEVQVTQITTILRNVTGNDFHDYKRGTFQRRVHRRMLVTQVDSIDAYVARLREDHDEVQSLFQDLLIGVTQFFRDPAEFAVLEGEIPRLFQNKAPGGQLRVWVLGCATGEEAYSIAILLREHMATLARPPEVQIFATDLDARALNLARAGRYTAAIAGHIRPDRLERWFVREGDTYCVAKELREMCIFSPHNIVKDAPFSRIDILSCRNLLIYLNAELQGRVIPIFHFSLQPGGVLFLGSSESVSRHQKLFTPVDRRNRVYRRLETGLRTIPDFPLSARVRTPDMQFAPAAARSPAGQLASAVSRKAEALAERYAPAYVVVDQQFDVLHFSGRTGRYLEPSTGAATLNLLSLIHRDLRLDLRSALSRATSESRRIELPRLTIHQEDRAHAVNLIVEPVGGPDAQALMVLFQDVGPVALPEDGDGDRLATDEHVQRLDAELRVTRDRLQATIEELESTNEELKSSNEEYQSINEELQSANEELETSKEEQQSINEELQTLNHELGHRVGELGQTNSDLKNLLESTQIATVFLDIDLRVRSFTPIATEIFHLLDTDVGRPLDHVVSRVHYPELPDDVRRVLKTLQPVEREVIEPGTSRHFAARVLPYRSTDNFISGAVVTFTDLTAVRQAETASRASEERYRAFVTASSDAVFRMNADWSAMRQMDGRGFLADTNSASHDWMDSYIPHDDQPWMRVAIDDAIQTKAMFELEHRIRRADDTMGWAHSRAVPILDGEGEIAEWIGTASDVTDEHGVEVDRRAGEERLRSAIQVARVGTWDWNIVSDEIIWSEEYFRMLGYRIGEVTPSRDALLDRIHPEDREATEDAIAHARDTQQEYVHEFRSLHPDGSVHWLSARGRFLYAEDGEPLRMIGAMIETTEARELQKRQAVLVTELQHRTRNLIAVVRSMTDKTLRHAPDLQTFRGQFRVRLDALARVQGLLSRLDEHDRVTFDELLRTELAAHGAMENEPDRVTLTGPSGIRMRSGMVQTLAMALHELATNATKYGALKESGGRLAISWRLLDEGDRPKRLEITWQEHGVAMPPADAPPQGSGQGRELIERALPYQLDAETSYAFGPDGVRCVIIAPISRTTA</sequence>
<comment type="catalytic activity">
    <reaction evidence="1">
        <text>ATP + protein L-histidine = ADP + protein N-phospho-L-histidine.</text>
        <dbReference type="EC" id="2.7.13.3"/>
    </reaction>
</comment>
<dbReference type="GO" id="GO:0006935">
    <property type="term" value="P:chemotaxis"/>
    <property type="evidence" value="ECO:0007669"/>
    <property type="project" value="InterPro"/>
</dbReference>
<dbReference type="Pfam" id="PF03705">
    <property type="entry name" value="CheR_N"/>
    <property type="match status" value="1"/>
</dbReference>
<evidence type="ECO:0000256" key="2">
    <source>
        <dbReference type="ARBA" id="ARBA00001541"/>
    </source>
</evidence>
<comment type="caution">
    <text evidence="16">Lacks conserved residue(s) required for the propagation of feature annotation.</text>
</comment>
<dbReference type="SUPFAM" id="SSF55874">
    <property type="entry name" value="ATPase domain of HSP90 chaperone/DNA topoisomerase II/histidine kinase"/>
    <property type="match status" value="1"/>
</dbReference>
<keyword evidence="6" id="KW-0716">Sensory transduction</keyword>
<evidence type="ECO:0000256" key="6">
    <source>
        <dbReference type="ARBA" id="ARBA00022606"/>
    </source>
</evidence>
<dbReference type="GO" id="GO:0008983">
    <property type="term" value="F:protein-glutamate O-methyltransferase activity"/>
    <property type="evidence" value="ECO:0007669"/>
    <property type="project" value="UniProtKB-EC"/>
</dbReference>
<dbReference type="InterPro" id="IPR036890">
    <property type="entry name" value="HATPase_C_sf"/>
</dbReference>
<comment type="caution">
    <text evidence="22">The sequence shown here is derived from an EMBL/GenBank/DDBJ whole genome shotgun (WGS) entry which is preliminary data.</text>
</comment>
<dbReference type="PRINTS" id="PR00996">
    <property type="entry name" value="CHERMTFRASE"/>
</dbReference>
<dbReference type="PANTHER" id="PTHR24422:SF27">
    <property type="entry name" value="PROTEIN-GLUTAMATE O-METHYLTRANSFERASE"/>
    <property type="match status" value="1"/>
</dbReference>
<dbReference type="InterPro" id="IPR011102">
    <property type="entry name" value="Sig_transdc_His_kinase_HWE"/>
</dbReference>
<dbReference type="PROSITE" id="PS50113">
    <property type="entry name" value="PAC"/>
    <property type="match status" value="2"/>
</dbReference>
<dbReference type="Pfam" id="PF01339">
    <property type="entry name" value="CheB_methylest"/>
    <property type="match status" value="1"/>
</dbReference>
<dbReference type="SMART" id="SM00086">
    <property type="entry name" value="PAC"/>
    <property type="match status" value="3"/>
</dbReference>
<dbReference type="Gene3D" id="3.30.450.20">
    <property type="entry name" value="PAS domain"/>
    <property type="match status" value="3"/>
</dbReference>
<dbReference type="SMART" id="SM00138">
    <property type="entry name" value="MeTrc"/>
    <property type="match status" value="1"/>
</dbReference>
<evidence type="ECO:0000256" key="1">
    <source>
        <dbReference type="ARBA" id="ARBA00000085"/>
    </source>
</evidence>
<dbReference type="GO" id="GO:0000156">
    <property type="term" value="F:phosphorelay response regulator activity"/>
    <property type="evidence" value="ECO:0007669"/>
    <property type="project" value="InterPro"/>
</dbReference>
<dbReference type="PROSITE" id="PS50123">
    <property type="entry name" value="CHER"/>
    <property type="match status" value="1"/>
</dbReference>